<dbReference type="InterPro" id="IPR000863">
    <property type="entry name" value="Sulfotransferase_dom"/>
</dbReference>
<evidence type="ECO:0000313" key="2">
    <source>
        <dbReference type="EMBL" id="VDI31238.1"/>
    </source>
</evidence>
<dbReference type="AlphaFoldDB" id="A0A8B6EAR9"/>
<comment type="caution">
    <text evidence="2">The sequence shown here is derived from an EMBL/GenBank/DDBJ whole genome shotgun (WGS) entry which is preliminary data.</text>
</comment>
<dbReference type="OrthoDB" id="6341251at2759"/>
<dbReference type="Gene3D" id="3.40.50.300">
    <property type="entry name" value="P-loop containing nucleotide triphosphate hydrolases"/>
    <property type="match status" value="1"/>
</dbReference>
<feature type="domain" description="Sulfotransferase" evidence="1">
    <location>
        <begin position="136"/>
        <end position="180"/>
    </location>
</feature>
<accession>A0A8B6EAR9</accession>
<dbReference type="EMBL" id="UYJE01004769">
    <property type="protein sequence ID" value="VDI31238.1"/>
    <property type="molecule type" value="Genomic_DNA"/>
</dbReference>
<reference evidence="2" key="1">
    <citation type="submission" date="2018-11" db="EMBL/GenBank/DDBJ databases">
        <authorList>
            <person name="Alioto T."/>
            <person name="Alioto T."/>
        </authorList>
    </citation>
    <scope>NUCLEOTIDE SEQUENCE</scope>
</reference>
<name>A0A8B6EAR9_MYTGA</name>
<dbReference type="Pfam" id="PF00685">
    <property type="entry name" value="Sulfotransfer_1"/>
    <property type="match status" value="1"/>
</dbReference>
<dbReference type="GO" id="GO:0008146">
    <property type="term" value="F:sulfotransferase activity"/>
    <property type="evidence" value="ECO:0007669"/>
    <property type="project" value="InterPro"/>
</dbReference>
<dbReference type="SUPFAM" id="SSF52540">
    <property type="entry name" value="P-loop containing nucleoside triphosphate hydrolases"/>
    <property type="match status" value="1"/>
</dbReference>
<protein>
    <recommendedName>
        <fullName evidence="1">Sulfotransferase domain-containing protein</fullName>
    </recommendedName>
</protein>
<evidence type="ECO:0000259" key="1">
    <source>
        <dbReference type="Pfam" id="PF00685"/>
    </source>
</evidence>
<organism evidence="2 3">
    <name type="scientific">Mytilus galloprovincialis</name>
    <name type="common">Mediterranean mussel</name>
    <dbReference type="NCBI Taxonomy" id="29158"/>
    <lineage>
        <taxon>Eukaryota</taxon>
        <taxon>Metazoa</taxon>
        <taxon>Spiralia</taxon>
        <taxon>Lophotrochozoa</taxon>
        <taxon>Mollusca</taxon>
        <taxon>Bivalvia</taxon>
        <taxon>Autobranchia</taxon>
        <taxon>Pteriomorphia</taxon>
        <taxon>Mytilida</taxon>
        <taxon>Mytiloidea</taxon>
        <taxon>Mytilidae</taxon>
        <taxon>Mytilinae</taxon>
        <taxon>Mytilus</taxon>
    </lineage>
</organism>
<dbReference type="Proteomes" id="UP000596742">
    <property type="component" value="Unassembled WGS sequence"/>
</dbReference>
<evidence type="ECO:0000313" key="3">
    <source>
        <dbReference type="Proteomes" id="UP000596742"/>
    </source>
</evidence>
<gene>
    <name evidence="2" type="ORF">MGAL_10B003237</name>
</gene>
<keyword evidence="3" id="KW-1185">Reference proteome</keyword>
<proteinExistence type="predicted"/>
<sequence length="191" mass="22371">MSSDRSGELFTVRRYSNETYKMIILYLNRIMSSDRTGELFPVPRYQYKNGDFEIDNPYVDKIALHPFMTFWGDNSKIAERLQAIQNMALNEDDILLAAYPKCVKDIVNKFDFTNLKKADKDVKEMGHEMKVLLESRTKENPSVKLPEIYRKGSVADWKNHFTVVQNEKFDALIQTEMKDIDLDVFYEITTS</sequence>
<dbReference type="InterPro" id="IPR027417">
    <property type="entry name" value="P-loop_NTPase"/>
</dbReference>